<dbReference type="Proteomes" id="UP001324634">
    <property type="component" value="Chromosome"/>
</dbReference>
<keyword evidence="1" id="KW-0732">Signal</keyword>
<evidence type="ECO:0000313" key="2">
    <source>
        <dbReference type="EMBL" id="WPU64505.1"/>
    </source>
</evidence>
<name>A0AAX4HMV5_9BACT</name>
<proteinExistence type="predicted"/>
<dbReference type="EMBL" id="CP139487">
    <property type="protein sequence ID" value="WPU64505.1"/>
    <property type="molecule type" value="Genomic_DNA"/>
</dbReference>
<evidence type="ECO:0000256" key="1">
    <source>
        <dbReference type="SAM" id="SignalP"/>
    </source>
</evidence>
<dbReference type="AlphaFoldDB" id="A0AAX4HMV5"/>
<dbReference type="KEGG" id="psti:SOO65_17565"/>
<dbReference type="RefSeq" id="WP_321393424.1">
    <property type="nucleotide sequence ID" value="NZ_CP139487.1"/>
</dbReference>
<evidence type="ECO:0000313" key="3">
    <source>
        <dbReference type="Proteomes" id="UP001324634"/>
    </source>
</evidence>
<reference evidence="2 3" key="1">
    <citation type="submission" date="2023-11" db="EMBL/GenBank/DDBJ databases">
        <title>Peredibacter starrii A3.12.</title>
        <authorList>
            <person name="Mitchell R.J."/>
        </authorList>
    </citation>
    <scope>NUCLEOTIDE SEQUENCE [LARGE SCALE GENOMIC DNA]</scope>
    <source>
        <strain evidence="2 3">A3.12</strain>
    </source>
</reference>
<accession>A0AAX4HMV5</accession>
<feature type="signal peptide" evidence="1">
    <location>
        <begin position="1"/>
        <end position="19"/>
    </location>
</feature>
<gene>
    <name evidence="2" type="ORF">SOO65_17565</name>
</gene>
<organism evidence="2 3">
    <name type="scientific">Peredibacter starrii</name>
    <dbReference type="NCBI Taxonomy" id="28202"/>
    <lineage>
        <taxon>Bacteria</taxon>
        <taxon>Pseudomonadati</taxon>
        <taxon>Bdellovibrionota</taxon>
        <taxon>Bacteriovoracia</taxon>
        <taxon>Bacteriovoracales</taxon>
        <taxon>Bacteriovoracaceae</taxon>
        <taxon>Peredibacter</taxon>
    </lineage>
</organism>
<sequence length="78" mass="9174">MKKFILALTLACSTLPAFAQAYGSCQVAAIDRYNRVVARFYGQTDHRGVCQNALRQCNYEIRMRGWYDLRCVQYRSRW</sequence>
<keyword evidence="3" id="KW-1185">Reference proteome</keyword>
<protein>
    <submittedName>
        <fullName evidence="2">Uncharacterized protein</fullName>
    </submittedName>
</protein>
<feature type="chain" id="PRO_5043960141" evidence="1">
    <location>
        <begin position="20"/>
        <end position="78"/>
    </location>
</feature>